<dbReference type="AlphaFoldDB" id="A0A370SP62"/>
<dbReference type="EMBL" id="QRAV01000005">
    <property type="protein sequence ID" value="RDL21462.1"/>
    <property type="molecule type" value="Genomic_DNA"/>
</dbReference>
<dbReference type="Proteomes" id="UP000255365">
    <property type="component" value="Unassembled WGS sequence"/>
</dbReference>
<evidence type="ECO:0008006" key="3">
    <source>
        <dbReference type="Google" id="ProtNLM"/>
    </source>
</evidence>
<dbReference type="RefSeq" id="WP_042561780.1">
    <property type="nucleotide sequence ID" value="NZ_QRAV01000005.1"/>
</dbReference>
<dbReference type="SUPFAM" id="SSF53955">
    <property type="entry name" value="Lysozyme-like"/>
    <property type="match status" value="1"/>
</dbReference>
<dbReference type="Gene3D" id="2.70.70.10">
    <property type="entry name" value="Glucose Permease (Domain IIA)"/>
    <property type="match status" value="1"/>
</dbReference>
<accession>A0A370SP62</accession>
<dbReference type="CDD" id="cd12797">
    <property type="entry name" value="M23_peptidase"/>
    <property type="match status" value="1"/>
</dbReference>
<dbReference type="InterPro" id="IPR023346">
    <property type="entry name" value="Lysozyme-like_dom_sf"/>
</dbReference>
<dbReference type="Gene3D" id="1.10.530.10">
    <property type="match status" value="1"/>
</dbReference>
<gene>
    <name evidence="1" type="ORF">DEU51_105173</name>
</gene>
<proteinExistence type="predicted"/>
<protein>
    <recommendedName>
        <fullName evidence="3">Hydroxyethylthiazole kinase</fullName>
    </recommendedName>
</protein>
<organism evidence="1 2">
    <name type="scientific">Pseudomonas jessenii</name>
    <dbReference type="NCBI Taxonomy" id="77298"/>
    <lineage>
        <taxon>Bacteria</taxon>
        <taxon>Pseudomonadati</taxon>
        <taxon>Pseudomonadota</taxon>
        <taxon>Gammaproteobacteria</taxon>
        <taxon>Pseudomonadales</taxon>
        <taxon>Pseudomonadaceae</taxon>
        <taxon>Pseudomonas</taxon>
    </lineage>
</organism>
<dbReference type="InterPro" id="IPR011055">
    <property type="entry name" value="Dup_hybrid_motif"/>
</dbReference>
<name>A0A370SP62_PSEJE</name>
<comment type="caution">
    <text evidence="1">The sequence shown here is derived from an EMBL/GenBank/DDBJ whole genome shotgun (WGS) entry which is preliminary data.</text>
</comment>
<evidence type="ECO:0000313" key="2">
    <source>
        <dbReference type="Proteomes" id="UP000255365"/>
    </source>
</evidence>
<evidence type="ECO:0000313" key="1">
    <source>
        <dbReference type="EMBL" id="RDL21462.1"/>
    </source>
</evidence>
<sequence length="823" mass="91558">MIISPPFLPAPVAGETDDAYLARAMVGGIPGDGGYPLSFDLNWHGGIHLTAPQANGKALPACAISDGTLVYFRQPTTEAEAAPDHALRYREQWTDDGCVVIKHETDIGEGEKGKIVFYSIYMHLSKITLAAPAKGKKIYRKEVLGEAGKIYGKQDRIHFEVIADDSKIENIVGRKERDLNFKTSDGRKDSCWGDIYFFIPPEVYGYESQPSIPLSAVNNSQIIYRCPAMPSGPAPIEEAGSTTPAPATSNTVDGYEWALAMELQEGIFVRMSFARGGCKLTSFTHSGFELGTVEEKSEYEYSLFKTASDLYPQSPSAGFELLRFGRVIGEEPLQPVDAAHWRKIKFPGKNGGESSAAWVNLNSPTVGKFSDADFPHWQGWQLINDDKDKDSHCQSPFIRALLALDVGKVVSDNTDAVGIATSPTYTSLSEEEKLKLSERYVSEREISKKKLEAADTQSRIKRLVCFFPSEWCKNDFDTRYDWLKSVAENGPMPQENYDKLKRHQVALGFWEDAAIEGVESKHWHFPPKEFIAMFRKCSWLSRNELVQLLPMNSLRKASTWQWESISLPNAGIILDGSSTEALTRRNDLNKALRKFLVVTPVRLACFFGNATQETQWYQKFHEASPYWYKPWDGRGFLQLTHASNYIKYWEFKGETVSPQVKQTLATHTTMANNNRPIVNGKKLMTDPTNSLSDASTGIPQAIIAKRDAVKGSYDAANSAGAYWAWSGASKQADGYYGSPASVLKTLTTNAQIKHYYESSAFGNVAATVNLGSPSSNFSSIWGVQARFIAFANAQMILMDALSYPTSSEVFSDAPLDFVYRRPN</sequence>
<reference evidence="1 2" key="1">
    <citation type="submission" date="2018-07" db="EMBL/GenBank/DDBJ databases">
        <title>Genome sequencing of rice bacterial endophytes.</title>
        <authorList>
            <person name="Venturi V."/>
        </authorList>
    </citation>
    <scope>NUCLEOTIDE SEQUENCE [LARGE SCALE GENOMIC DNA]</scope>
    <source>
        <strain evidence="1 2">E2333</strain>
    </source>
</reference>